<dbReference type="EMBL" id="QREG01000038">
    <property type="protein sequence ID" value="RED91641.1"/>
    <property type="molecule type" value="Genomic_DNA"/>
</dbReference>
<accession>A0A3D9KVP4</accession>
<proteinExistence type="predicted"/>
<reference evidence="1 2" key="1">
    <citation type="submission" date="2018-07" db="EMBL/GenBank/DDBJ databases">
        <title>Genomic Encyclopedia of Type Strains, Phase IV (KMG-IV): sequencing the most valuable type-strain genomes for metagenomic binning, comparative biology and taxonomic classification.</title>
        <authorList>
            <person name="Goeker M."/>
        </authorList>
    </citation>
    <scope>NUCLEOTIDE SEQUENCE [LARGE SCALE GENOMIC DNA]</scope>
    <source>
        <strain evidence="1 2">DSM 4134</strain>
    </source>
</reference>
<evidence type="ECO:0000313" key="2">
    <source>
        <dbReference type="Proteomes" id="UP000256779"/>
    </source>
</evidence>
<comment type="caution">
    <text evidence="1">The sequence shown here is derived from an EMBL/GenBank/DDBJ whole genome shotgun (WGS) entry which is preliminary data.</text>
</comment>
<protein>
    <submittedName>
        <fullName evidence="1">Uncharacterized protein</fullName>
    </submittedName>
</protein>
<dbReference type="AlphaFoldDB" id="A0A3D9KVP4"/>
<dbReference type="Proteomes" id="UP000256779">
    <property type="component" value="Unassembled WGS sequence"/>
</dbReference>
<dbReference type="RefSeq" id="WP_115870495.1">
    <property type="nucleotide sequence ID" value="NZ_QREG01000038.1"/>
</dbReference>
<keyword evidence="2" id="KW-1185">Reference proteome</keyword>
<sequence>MRAYNNIVIVYPLDESIAFLKPILSELKMLFPNAVILRPKPGTYGSAITDETELVIFLGHGTPSQLCGSLDDSGEKSVFLSIDNGSFLLDGVDIILFACNSDDYLRKIKRNAEIDCYVTFGDMPTDWEHIHHNRDQDANFLKDFEDEHLEYYKTVIVESVLEGFKNGIRTNSIIGIPKRISFVVNQKINEVILERNWSKPQKLQMVELLNDFKKKIRYAQPL</sequence>
<name>A0A3D9KVP4_MARFU</name>
<gene>
    <name evidence="1" type="ORF">C7460_13816</name>
</gene>
<organism evidence="1 2">
    <name type="scientific">Marinoscillum furvescens DSM 4134</name>
    <dbReference type="NCBI Taxonomy" id="1122208"/>
    <lineage>
        <taxon>Bacteria</taxon>
        <taxon>Pseudomonadati</taxon>
        <taxon>Bacteroidota</taxon>
        <taxon>Cytophagia</taxon>
        <taxon>Cytophagales</taxon>
        <taxon>Reichenbachiellaceae</taxon>
        <taxon>Marinoscillum</taxon>
    </lineage>
</organism>
<evidence type="ECO:0000313" key="1">
    <source>
        <dbReference type="EMBL" id="RED91641.1"/>
    </source>
</evidence>
<dbReference type="OrthoDB" id="978448at2"/>